<keyword evidence="3" id="KW-1185">Reference proteome</keyword>
<keyword evidence="1" id="KW-0472">Membrane</keyword>
<name>A0A1I4YA93_9PROT</name>
<dbReference type="OrthoDB" id="8559252at2"/>
<gene>
    <name evidence="2" type="ORF">SAMN05216386_0592</name>
</gene>
<dbReference type="EMBL" id="FOVJ01000001">
    <property type="protein sequence ID" value="SFN34938.1"/>
    <property type="molecule type" value="Genomic_DNA"/>
</dbReference>
<keyword evidence="1" id="KW-1133">Transmembrane helix</keyword>
<dbReference type="RefSeq" id="WP_074794391.1">
    <property type="nucleotide sequence ID" value="NZ_FOVJ01000001.1"/>
</dbReference>
<evidence type="ECO:0000313" key="2">
    <source>
        <dbReference type="EMBL" id="SFN34938.1"/>
    </source>
</evidence>
<reference evidence="3" key="1">
    <citation type="submission" date="2016-10" db="EMBL/GenBank/DDBJ databases">
        <authorList>
            <person name="Varghese N."/>
        </authorList>
    </citation>
    <scope>NUCLEOTIDE SEQUENCE [LARGE SCALE GENOMIC DNA]</scope>
    <source>
        <strain evidence="3">Nsp8</strain>
    </source>
</reference>
<dbReference type="AlphaFoldDB" id="A0A1I4YA93"/>
<accession>A0A1I4YA93</accession>
<evidence type="ECO:0000313" key="3">
    <source>
        <dbReference type="Proteomes" id="UP000183107"/>
    </source>
</evidence>
<protein>
    <submittedName>
        <fullName evidence="2">Uncharacterized protein</fullName>
    </submittedName>
</protein>
<dbReference type="Proteomes" id="UP000183107">
    <property type="component" value="Unassembled WGS sequence"/>
</dbReference>
<keyword evidence="1" id="KW-0812">Transmembrane</keyword>
<feature type="transmembrane region" description="Helical" evidence="1">
    <location>
        <begin position="21"/>
        <end position="43"/>
    </location>
</feature>
<evidence type="ECO:0000256" key="1">
    <source>
        <dbReference type="SAM" id="Phobius"/>
    </source>
</evidence>
<dbReference type="STRING" id="1266925.GCA_000619905_00303"/>
<sequence>MDERGAQRARACKAGQMHDRPGISVILLIAPLIAGCAQIKYFYVSPSTACPGETVKIDWEGTGKVTLDAVPPLEGIGEGPLEGSRSFAPAQSTRFVLKAPGLLKSDQREWDVQVIPGESSRLLGGIAQCGGNPPSVSTSFTIQQKDTSSRVRAVSVANNYNRQLSVIKEEIEVEIPPNGTTDRFKTMPITGTWTVRTPVAPDENCDNALDAVRGRLTIKTRMSCGEAFNGGP</sequence>
<proteinExistence type="predicted"/>
<organism evidence="2 3">
    <name type="scientific">Nitrosospira briensis</name>
    <dbReference type="NCBI Taxonomy" id="35799"/>
    <lineage>
        <taxon>Bacteria</taxon>
        <taxon>Pseudomonadati</taxon>
        <taxon>Pseudomonadota</taxon>
        <taxon>Betaproteobacteria</taxon>
        <taxon>Nitrosomonadales</taxon>
        <taxon>Nitrosomonadaceae</taxon>
        <taxon>Nitrosospira</taxon>
    </lineage>
</organism>